<feature type="domain" description="Phosphatidic acid phosphatase type 2/haloperoxidase" evidence="3">
    <location>
        <begin position="107"/>
        <end position="211"/>
    </location>
</feature>
<reference evidence="4 5" key="1">
    <citation type="submission" date="2018-03" db="EMBL/GenBank/DDBJ databases">
        <title>Characteristics and genome of n-alkane degrading marine bacteria Gordonia iterans isolated from crude oil contaminated in Tae-an, South Korea.</title>
        <authorList>
            <person name="Lee S.-S."/>
            <person name="Kim H."/>
        </authorList>
    </citation>
    <scope>NUCLEOTIDE SEQUENCE [LARGE SCALE GENOMIC DNA]</scope>
    <source>
        <strain evidence="4 5">Co17</strain>
    </source>
</reference>
<name>A0A2S0KH57_9ACTN</name>
<evidence type="ECO:0000256" key="2">
    <source>
        <dbReference type="SAM" id="Phobius"/>
    </source>
</evidence>
<evidence type="ECO:0000256" key="1">
    <source>
        <dbReference type="SAM" id="MobiDB-lite"/>
    </source>
</evidence>
<feature type="transmembrane region" description="Helical" evidence="2">
    <location>
        <begin position="21"/>
        <end position="43"/>
    </location>
</feature>
<keyword evidence="2" id="KW-1133">Transmembrane helix</keyword>
<dbReference type="RefSeq" id="WP_105942699.1">
    <property type="nucleotide sequence ID" value="NZ_CP027433.1"/>
</dbReference>
<keyword evidence="5" id="KW-1185">Reference proteome</keyword>
<dbReference type="InterPro" id="IPR036938">
    <property type="entry name" value="PAP2/HPO_sf"/>
</dbReference>
<feature type="transmembrane region" description="Helical" evidence="2">
    <location>
        <begin position="74"/>
        <end position="95"/>
    </location>
</feature>
<feature type="region of interest" description="Disordered" evidence="1">
    <location>
        <begin position="287"/>
        <end position="310"/>
    </location>
</feature>
<dbReference type="AlphaFoldDB" id="A0A2S0KH57"/>
<dbReference type="InterPro" id="IPR000326">
    <property type="entry name" value="PAP2/HPO"/>
</dbReference>
<evidence type="ECO:0000313" key="4">
    <source>
        <dbReference type="EMBL" id="AVM00986.1"/>
    </source>
</evidence>
<feature type="transmembrane region" description="Helical" evidence="2">
    <location>
        <begin position="102"/>
        <end position="124"/>
    </location>
</feature>
<keyword evidence="2" id="KW-0472">Membrane</keyword>
<feature type="transmembrane region" description="Helical" evidence="2">
    <location>
        <begin position="195"/>
        <end position="214"/>
    </location>
</feature>
<dbReference type="EMBL" id="CP027433">
    <property type="protein sequence ID" value="AVM00986.1"/>
    <property type="molecule type" value="Genomic_DNA"/>
</dbReference>
<dbReference type="Pfam" id="PF01569">
    <property type="entry name" value="PAP2"/>
    <property type="match status" value="1"/>
</dbReference>
<evidence type="ECO:0000259" key="3">
    <source>
        <dbReference type="Pfam" id="PF01569"/>
    </source>
</evidence>
<dbReference type="Proteomes" id="UP000239814">
    <property type="component" value="Chromosome"/>
</dbReference>
<feature type="transmembrane region" description="Helical" evidence="2">
    <location>
        <begin position="144"/>
        <end position="161"/>
    </location>
</feature>
<sequence length="327" mass="34267">MTAPQHHRSESSWTGRAAPGAATRWGLVACGALVVLIAVYWAAVRTYTGQRVENAALRGSYQVNADELSTADTALASLTVTSLAVAVAVLAVIGWVRGGMRLAAVAVGVVGGAALLTEGLKNYVLTRPHLVDSPQQWLHNSFPSGHTTVATAVACATLIVVPWRWRTVAMLVVTAWTVGVGAYTVIARWHRLSDTLGADAVALLAASLGALYLARRGLVREVAADRSAPVRTLLVVLAVLYVLGVGVLGVYVGLAGIVGRRLQHLPRRAVSRLGRVRAHDPGGMGVVAPSRIGGESGPRLTGRRGAHTAPGREPELLLSVVDETLHV</sequence>
<dbReference type="CDD" id="cd01610">
    <property type="entry name" value="PAP2_like"/>
    <property type="match status" value="1"/>
</dbReference>
<dbReference type="OrthoDB" id="3240395at2"/>
<feature type="transmembrane region" description="Helical" evidence="2">
    <location>
        <begin position="234"/>
        <end position="258"/>
    </location>
</feature>
<dbReference type="SUPFAM" id="SSF48317">
    <property type="entry name" value="Acid phosphatase/Vanadium-dependent haloperoxidase"/>
    <property type="match status" value="1"/>
</dbReference>
<gene>
    <name evidence="4" type="ORF">C6V83_12700</name>
</gene>
<dbReference type="KEGG" id="git:C6V83_12700"/>
<proteinExistence type="predicted"/>
<evidence type="ECO:0000313" key="5">
    <source>
        <dbReference type="Proteomes" id="UP000239814"/>
    </source>
</evidence>
<feature type="transmembrane region" description="Helical" evidence="2">
    <location>
        <begin position="168"/>
        <end position="189"/>
    </location>
</feature>
<organism evidence="4 5">
    <name type="scientific">Gordonia iterans</name>
    <dbReference type="NCBI Taxonomy" id="1004901"/>
    <lineage>
        <taxon>Bacteria</taxon>
        <taxon>Bacillati</taxon>
        <taxon>Actinomycetota</taxon>
        <taxon>Actinomycetes</taxon>
        <taxon>Mycobacteriales</taxon>
        <taxon>Gordoniaceae</taxon>
        <taxon>Gordonia</taxon>
    </lineage>
</organism>
<accession>A0A2S0KH57</accession>
<dbReference type="Gene3D" id="1.20.144.10">
    <property type="entry name" value="Phosphatidic acid phosphatase type 2/haloperoxidase"/>
    <property type="match status" value="1"/>
</dbReference>
<keyword evidence="2" id="KW-0812">Transmembrane</keyword>
<protein>
    <submittedName>
        <fullName evidence="4">PA-phosphatase</fullName>
    </submittedName>
</protein>